<sequence>MAYDPYIRKPYEFYVAACWGVASAISLSGYFILPGGESMLIPSLWFGLLAMLSMAKGFGLLGRGRFGKMLTFIKVKAMLKKVKKDRMWFGWGFDWNPTHTQRAVDTMMSGKQLNGTNEYPGSPWIHGLNDNKEEEIQIPLQSLEGHTVMFGTTGSGKTRAYEVMVTQAIHRGDTVIMLDPKGDKELRERMEMECKRAGRNDAFLFFHPAFPKSSIRFDPMRNFTRTTEIASRIAALLPSQSGGSDAFTAFAFRALNLVAQGLVEVGRRPSIKELRFFIEGGAESLLISAMECHAERVDPQWRDSAEEYFKRAQEGKIKKMETITQPKDLATIEYYRKVLSNTDKGSEGIDGLLSLVEHNRMHFSKMIASLIPVLNMLTSGELGELLSPDEANVGDMRPIFDTSTIISGKHVIYIGLDSLSDAIVSSAIGSIILADFASVAGAIYNSGNKPGRISMFVDEAAEVVNVPFIQILNKGRGAGFQVVMATQTLPDLIARTGDEAKARQIIGNCNNLITLRIKDGDTQKFVVETFGKTYVQTVQQSIGTSINSGDNLAHFSGNSGQSLNYGEYDLFPQHLLGHLPNFHYIAAIAGGRVIKGRLPIITQ</sequence>
<keyword evidence="1" id="KW-0472">Membrane</keyword>
<keyword evidence="1" id="KW-1133">Transmembrane helix</keyword>
<comment type="caution">
    <text evidence="4">The sequence shown here is derived from an EMBL/GenBank/DDBJ whole genome shotgun (WGS) entry which is preliminary data.</text>
</comment>
<gene>
    <name evidence="4" type="ORF">AADEFJLK_03561</name>
</gene>
<dbReference type="Pfam" id="PF12696">
    <property type="entry name" value="TraG-D_C"/>
    <property type="match status" value="1"/>
</dbReference>
<feature type="domain" description="Type IV secretion system coupling protein TraD DNA-binding" evidence="2">
    <location>
        <begin position="136"/>
        <end position="260"/>
    </location>
</feature>
<evidence type="ECO:0000313" key="5">
    <source>
        <dbReference type="Proteomes" id="UP000237423"/>
    </source>
</evidence>
<dbReference type="PANTHER" id="PTHR30121:SF6">
    <property type="entry name" value="SLR6007 PROTEIN"/>
    <property type="match status" value="1"/>
</dbReference>
<dbReference type="Proteomes" id="UP000237423">
    <property type="component" value="Unassembled WGS sequence"/>
</dbReference>
<dbReference type="SUPFAM" id="SSF52540">
    <property type="entry name" value="P-loop containing nucleoside triphosphate hydrolases"/>
    <property type="match status" value="1"/>
</dbReference>
<organism evidence="4 5">
    <name type="scientific">Methylovulum psychrotolerans</name>
    <dbReference type="NCBI Taxonomy" id="1704499"/>
    <lineage>
        <taxon>Bacteria</taxon>
        <taxon>Pseudomonadati</taxon>
        <taxon>Pseudomonadota</taxon>
        <taxon>Gammaproteobacteria</taxon>
        <taxon>Methylococcales</taxon>
        <taxon>Methylococcaceae</taxon>
        <taxon>Methylovulum</taxon>
    </lineage>
</organism>
<dbReference type="InterPro" id="IPR019476">
    <property type="entry name" value="T4SS_TraD_DNA-bd"/>
</dbReference>
<dbReference type="InterPro" id="IPR032689">
    <property type="entry name" value="TraG-D_C"/>
</dbReference>
<dbReference type="InterPro" id="IPR027417">
    <property type="entry name" value="P-loop_NTPase"/>
</dbReference>
<proteinExistence type="predicted"/>
<dbReference type="CDD" id="cd01127">
    <property type="entry name" value="TrwB_TraG_TraD_VirD4"/>
    <property type="match status" value="2"/>
</dbReference>
<dbReference type="NCBIfam" id="TIGR03743">
    <property type="entry name" value="SXT_TraD"/>
    <property type="match status" value="1"/>
</dbReference>
<dbReference type="Gene3D" id="3.40.50.300">
    <property type="entry name" value="P-loop containing nucleotide triphosphate hydrolases"/>
    <property type="match status" value="2"/>
</dbReference>
<feature type="transmembrane region" description="Helical" evidence="1">
    <location>
        <begin position="39"/>
        <end position="61"/>
    </location>
</feature>
<accession>A0A2S5CIN5</accession>
<reference evidence="4 5" key="1">
    <citation type="submission" date="2017-11" db="EMBL/GenBank/DDBJ databases">
        <title>Draft Genome Sequence of Methylobacter psychrotolerans Sph1T, an Obligate Methanotroph from Low-Temperature Environments.</title>
        <authorList>
            <person name="Oshkin I.Y."/>
            <person name="Miroshnikov K."/>
            <person name="Belova S.E."/>
            <person name="Korzhenkov A."/>
            <person name="Toshchakov S.V."/>
            <person name="Dedysh S.N."/>
        </authorList>
    </citation>
    <scope>NUCLEOTIDE SEQUENCE [LARGE SCALE GENOMIC DNA]</scope>
    <source>
        <strain evidence="4 5">Sph1</strain>
    </source>
</reference>
<keyword evidence="1" id="KW-0812">Transmembrane</keyword>
<evidence type="ECO:0000256" key="1">
    <source>
        <dbReference type="SAM" id="Phobius"/>
    </source>
</evidence>
<dbReference type="EMBL" id="PGFZ01000009">
    <property type="protein sequence ID" value="POZ50664.1"/>
    <property type="molecule type" value="Genomic_DNA"/>
</dbReference>
<evidence type="ECO:0000259" key="3">
    <source>
        <dbReference type="Pfam" id="PF12696"/>
    </source>
</evidence>
<evidence type="ECO:0000313" key="4">
    <source>
        <dbReference type="EMBL" id="POZ50664.1"/>
    </source>
</evidence>
<dbReference type="PANTHER" id="PTHR30121">
    <property type="entry name" value="UNCHARACTERIZED PROTEIN YJGR-RELATED"/>
    <property type="match status" value="1"/>
</dbReference>
<feature type="transmembrane region" description="Helical" evidence="1">
    <location>
        <begin position="12"/>
        <end position="33"/>
    </location>
</feature>
<evidence type="ECO:0008006" key="6">
    <source>
        <dbReference type="Google" id="ProtNLM"/>
    </source>
</evidence>
<dbReference type="InterPro" id="IPR051162">
    <property type="entry name" value="T4SS_component"/>
</dbReference>
<dbReference type="AlphaFoldDB" id="A0A2S5CIN5"/>
<dbReference type="RefSeq" id="WP_103975209.1">
    <property type="nucleotide sequence ID" value="NZ_PGFZ01000009.1"/>
</dbReference>
<dbReference type="InterPro" id="IPR022458">
    <property type="entry name" value="Conjugative_coupling_TraG/TraD"/>
</dbReference>
<feature type="domain" description="TraD/TraG TraM recognition site" evidence="3">
    <location>
        <begin position="453"/>
        <end position="579"/>
    </location>
</feature>
<evidence type="ECO:0000259" key="2">
    <source>
        <dbReference type="Pfam" id="PF10412"/>
    </source>
</evidence>
<protein>
    <recommendedName>
        <fullName evidence="6">Conjugal transfer protein</fullName>
    </recommendedName>
</protein>
<dbReference type="Pfam" id="PF10412">
    <property type="entry name" value="TrwB_AAD_bind"/>
    <property type="match status" value="1"/>
</dbReference>
<name>A0A2S5CIN5_9GAMM</name>